<evidence type="ECO:0000256" key="1">
    <source>
        <dbReference type="SAM" id="MobiDB-lite"/>
    </source>
</evidence>
<keyword evidence="3" id="KW-1185">Reference proteome</keyword>
<reference evidence="2 3" key="1">
    <citation type="journal article" date="2019" name="Sci. Rep.">
        <title>Comparative genomics of chytrid fungi reveal insights into the obligate biotrophic and pathogenic lifestyle of Synchytrium endobioticum.</title>
        <authorList>
            <person name="van de Vossenberg B.T.L.H."/>
            <person name="Warris S."/>
            <person name="Nguyen H.D.T."/>
            <person name="van Gent-Pelzer M.P.E."/>
            <person name="Joly D.L."/>
            <person name="van de Geest H.C."/>
            <person name="Bonants P.J.M."/>
            <person name="Smith D.S."/>
            <person name="Levesque C.A."/>
            <person name="van der Lee T.A.J."/>
        </authorList>
    </citation>
    <scope>NUCLEOTIDE SEQUENCE [LARGE SCALE GENOMIC DNA]</scope>
    <source>
        <strain evidence="2 3">CBS 675.73</strain>
    </source>
</reference>
<comment type="caution">
    <text evidence="2">The sequence shown here is derived from an EMBL/GenBank/DDBJ whole genome shotgun (WGS) entry which is preliminary data.</text>
</comment>
<dbReference type="OrthoDB" id="48036at2759"/>
<evidence type="ECO:0000313" key="2">
    <source>
        <dbReference type="EMBL" id="TPX57129.1"/>
    </source>
</evidence>
<name>A0A507DZ77_9FUNG</name>
<dbReference type="EMBL" id="QEAP01000777">
    <property type="protein sequence ID" value="TPX57129.1"/>
    <property type="molecule type" value="Genomic_DNA"/>
</dbReference>
<feature type="region of interest" description="Disordered" evidence="1">
    <location>
        <begin position="150"/>
        <end position="174"/>
    </location>
</feature>
<dbReference type="PANTHER" id="PTHR28532">
    <property type="entry name" value="GEO13458P1"/>
    <property type="match status" value="1"/>
</dbReference>
<feature type="compositionally biased region" description="Polar residues" evidence="1">
    <location>
        <begin position="152"/>
        <end position="166"/>
    </location>
</feature>
<sequence length="174" mass="18732">MTTFEIDERMVDTAAGMDSLLHLESMLEQSGWDDGHSAGIEMGREEGRELGQRIAWRTAGEIGFYLGVSTSLLDEHARRKDGGGAVNDRAARVLESIVSLVDAFPRVNDLDADLVPQLEKIRGKYKLAIVLLKMPGLKYDPAAMAAAEGEVSSDQPAAVSGSSNSPAVRPDLSF</sequence>
<dbReference type="STRING" id="246404.A0A507DZ77"/>
<dbReference type="AlphaFoldDB" id="A0A507DZ77"/>
<evidence type="ECO:0000313" key="3">
    <source>
        <dbReference type="Proteomes" id="UP000320333"/>
    </source>
</evidence>
<dbReference type="Proteomes" id="UP000320333">
    <property type="component" value="Unassembled WGS sequence"/>
</dbReference>
<protein>
    <recommendedName>
        <fullName evidence="4">Essential protein Yae1 N-terminal domain-containing protein</fullName>
    </recommendedName>
</protein>
<organism evidence="2 3">
    <name type="scientific">Chytriomyces confervae</name>
    <dbReference type="NCBI Taxonomy" id="246404"/>
    <lineage>
        <taxon>Eukaryota</taxon>
        <taxon>Fungi</taxon>
        <taxon>Fungi incertae sedis</taxon>
        <taxon>Chytridiomycota</taxon>
        <taxon>Chytridiomycota incertae sedis</taxon>
        <taxon>Chytridiomycetes</taxon>
        <taxon>Chytridiales</taxon>
        <taxon>Chytriomycetaceae</taxon>
        <taxon>Chytriomyces</taxon>
    </lineage>
</organism>
<evidence type="ECO:0008006" key="4">
    <source>
        <dbReference type="Google" id="ProtNLM"/>
    </source>
</evidence>
<dbReference type="PANTHER" id="PTHR28532:SF1">
    <property type="entry name" value="ORAL CANCER OVEREXPRESSED 1"/>
    <property type="match status" value="1"/>
</dbReference>
<accession>A0A507DZ77</accession>
<dbReference type="InterPro" id="IPR052436">
    <property type="entry name" value="LTO1_adapter"/>
</dbReference>
<proteinExistence type="predicted"/>
<gene>
    <name evidence="2" type="ORF">CcCBS67573_g09284</name>
</gene>